<evidence type="ECO:0000313" key="3">
    <source>
        <dbReference type="Proteomes" id="UP001501257"/>
    </source>
</evidence>
<name>A0ABP9TFV8_9MICC</name>
<reference evidence="3" key="1">
    <citation type="journal article" date="2019" name="Int. J. Syst. Evol. Microbiol.">
        <title>The Global Catalogue of Microorganisms (GCM) 10K type strain sequencing project: providing services to taxonomists for standard genome sequencing and annotation.</title>
        <authorList>
            <consortium name="The Broad Institute Genomics Platform"/>
            <consortium name="The Broad Institute Genome Sequencing Center for Infectious Disease"/>
            <person name="Wu L."/>
            <person name="Ma J."/>
        </authorList>
    </citation>
    <scope>NUCLEOTIDE SEQUENCE [LARGE SCALE GENOMIC DNA]</scope>
    <source>
        <strain evidence="3">JCM 18952</strain>
    </source>
</reference>
<dbReference type="EMBL" id="BAABLK010000004">
    <property type="protein sequence ID" value="GAA5225634.1"/>
    <property type="molecule type" value="Genomic_DNA"/>
</dbReference>
<comment type="caution">
    <text evidence="2">The sequence shown here is derived from an EMBL/GenBank/DDBJ whole genome shotgun (WGS) entry which is preliminary data.</text>
</comment>
<keyword evidence="1" id="KW-0472">Membrane</keyword>
<accession>A0ABP9TFV8</accession>
<feature type="transmembrane region" description="Helical" evidence="1">
    <location>
        <begin position="267"/>
        <end position="298"/>
    </location>
</feature>
<dbReference type="Proteomes" id="UP001501257">
    <property type="component" value="Unassembled WGS sequence"/>
</dbReference>
<sequence length="368" mass="40542">MPAESRRTIVVGVIADEGLPYSVALGLKDSLTAVLGRDLDSEADWDLRVSEFSLPLDEQGDVDIISHSLELRQSGNWDYMVYLTDLPKYVNGEPMTSSINAGHASAVVVLPSLGIVRRKRLVRAMEQVLAKLHGVQDPFLTEDGRASVILDPFSVERRVEAADVNENAFETVKGIRGRLLLLGGLIRSNRPWRLIPGLSSALAAALAAGAFGVFYTSIWSMADYLPMRRLVIISILSVVIMGSWLVLHNRLWERPRGSRHREKRVLYNLATTGTVLMAVVLMYLALFAIILAGALIIIDPKFLAMQLEGEVGFGEYVNLSWLSASLGIVAGAVGSSFDDEDSVRKATFSSREFERRQITMDYDSEDDG</sequence>
<organism evidence="2 3">
    <name type="scientific">Paeniglutamicibacter antarcticus</name>
    <dbReference type="NCBI Taxonomy" id="494023"/>
    <lineage>
        <taxon>Bacteria</taxon>
        <taxon>Bacillati</taxon>
        <taxon>Actinomycetota</taxon>
        <taxon>Actinomycetes</taxon>
        <taxon>Micrococcales</taxon>
        <taxon>Micrococcaceae</taxon>
        <taxon>Paeniglutamicibacter</taxon>
    </lineage>
</organism>
<protein>
    <recommendedName>
        <fullName evidence="4">5,10-methylene-tetrahydrofolate dehydrogenase</fullName>
    </recommendedName>
</protein>
<proteinExistence type="predicted"/>
<evidence type="ECO:0000313" key="2">
    <source>
        <dbReference type="EMBL" id="GAA5225634.1"/>
    </source>
</evidence>
<gene>
    <name evidence="2" type="ORF">GCM10025778_01640</name>
</gene>
<evidence type="ECO:0008006" key="4">
    <source>
        <dbReference type="Google" id="ProtNLM"/>
    </source>
</evidence>
<evidence type="ECO:0000256" key="1">
    <source>
        <dbReference type="SAM" id="Phobius"/>
    </source>
</evidence>
<feature type="transmembrane region" description="Helical" evidence="1">
    <location>
        <begin position="230"/>
        <end position="247"/>
    </location>
</feature>
<feature type="transmembrane region" description="Helical" evidence="1">
    <location>
        <begin position="318"/>
        <end position="337"/>
    </location>
</feature>
<keyword evidence="1" id="KW-1133">Transmembrane helix</keyword>
<dbReference type="RefSeq" id="WP_210100500.1">
    <property type="nucleotide sequence ID" value="NZ_BAABLK010000004.1"/>
</dbReference>
<keyword evidence="1" id="KW-0812">Transmembrane</keyword>
<keyword evidence="3" id="KW-1185">Reference proteome</keyword>
<feature type="transmembrane region" description="Helical" evidence="1">
    <location>
        <begin position="194"/>
        <end position="218"/>
    </location>
</feature>